<organism evidence="9 10">
    <name type="scientific">Priestia megaterium (strain ATCC 14581 / DSM 32 / CCUG 1817 / JCM 2506 / NBRC 15308 / NCIMB 9376 / NCTC 10342 / NRRL B-14308 / VKM B-512 / Ford 19)</name>
    <name type="common">Bacillus megaterium</name>
    <dbReference type="NCBI Taxonomy" id="1348623"/>
    <lineage>
        <taxon>Bacteria</taxon>
        <taxon>Bacillati</taxon>
        <taxon>Bacillota</taxon>
        <taxon>Bacilli</taxon>
        <taxon>Bacillales</taxon>
        <taxon>Bacillaceae</taxon>
        <taxon>Priestia</taxon>
    </lineage>
</organism>
<comment type="pathway">
    <text evidence="1 8">Amino-acid biosynthesis; L-histidine biosynthesis; L-histidine from 5-phospho-alpha-D-ribose 1-diphosphate: step 8/9.</text>
</comment>
<evidence type="ECO:0000313" key="10">
    <source>
        <dbReference type="Proteomes" id="UP000031829"/>
    </source>
</evidence>
<dbReference type="GeneID" id="93641453"/>
<dbReference type="HOGENOM" id="CLU_054611_3_0_9"/>
<dbReference type="RefSeq" id="WP_034653821.1">
    <property type="nucleotide sequence ID" value="NZ_BCVB01000003.1"/>
</dbReference>
<evidence type="ECO:0000256" key="2">
    <source>
        <dbReference type="ARBA" id="ARBA00009152"/>
    </source>
</evidence>
<dbReference type="Gene3D" id="3.20.20.140">
    <property type="entry name" value="Metal-dependent hydrolases"/>
    <property type="match status" value="1"/>
</dbReference>
<sequence length="263" mass="30447">MYLVDYHHHTNNSFDSQAVMKEVCEQAVKNGINEICFTEHFSLNPLAPTYGHMDFDKYERELAECRDQFQNQLVIKKGIEICEPHYLKEKYQKTMKQENFDFILGSVHNINNIKLRKHLELNDKEAIYRAYFNEMYKLVSEADIDVLAHLDLMKRYAFEQYGIYDFHQFKDILGEILKKAIERNIGIEINTSGMRGKLGEALPALEVVGLYRDLGGEILTIGSDSHFAETVGAHMKEAVEMAKQCGFTEIYTFDQREPKGIGI</sequence>
<dbReference type="NCBIfam" id="TIGR01856">
    <property type="entry name" value="hisJ_fam"/>
    <property type="match status" value="1"/>
</dbReference>
<keyword evidence="6 8" id="KW-0368">Histidine biosynthesis</keyword>
<dbReference type="EC" id="3.1.3.15" evidence="3 8"/>
<name>A0A0B6AS20_PRIM2</name>
<dbReference type="SUPFAM" id="SSF89550">
    <property type="entry name" value="PHP domain-like"/>
    <property type="match status" value="1"/>
</dbReference>
<dbReference type="InterPro" id="IPR016195">
    <property type="entry name" value="Pol/histidinol_Pase-like"/>
</dbReference>
<dbReference type="AlphaFoldDB" id="A0A0B6AS20"/>
<dbReference type="Pfam" id="PF02811">
    <property type="entry name" value="PHP"/>
    <property type="match status" value="1"/>
</dbReference>
<evidence type="ECO:0000256" key="1">
    <source>
        <dbReference type="ARBA" id="ARBA00004970"/>
    </source>
</evidence>
<dbReference type="GO" id="GO:0000105">
    <property type="term" value="P:L-histidine biosynthetic process"/>
    <property type="evidence" value="ECO:0007669"/>
    <property type="project" value="UniProtKB-UniRule"/>
</dbReference>
<evidence type="ECO:0000256" key="8">
    <source>
        <dbReference type="RuleBase" id="RU366003"/>
    </source>
</evidence>
<protein>
    <recommendedName>
        <fullName evidence="3 8">Histidinol-phosphatase</fullName>
        <shortName evidence="8">HolPase</shortName>
        <ecNumber evidence="3 8">3.1.3.15</ecNumber>
    </recommendedName>
</protein>
<comment type="catalytic activity">
    <reaction evidence="7 8">
        <text>L-histidinol phosphate + H2O = L-histidinol + phosphate</text>
        <dbReference type="Rhea" id="RHEA:14465"/>
        <dbReference type="ChEBI" id="CHEBI:15377"/>
        <dbReference type="ChEBI" id="CHEBI:43474"/>
        <dbReference type="ChEBI" id="CHEBI:57699"/>
        <dbReference type="ChEBI" id="CHEBI:57980"/>
        <dbReference type="EC" id="3.1.3.15"/>
    </reaction>
</comment>
<keyword evidence="4 8" id="KW-0028">Amino-acid biosynthesis</keyword>
<comment type="similarity">
    <text evidence="2 8">Belongs to the PHP hydrolase family. HisK subfamily.</text>
</comment>
<dbReference type="EMBL" id="CP009920">
    <property type="protein sequence ID" value="AJI23443.1"/>
    <property type="molecule type" value="Genomic_DNA"/>
</dbReference>
<reference evidence="9 10" key="1">
    <citation type="journal article" date="2015" name="Genome Announc.">
        <title>Complete genome sequences for 35 biothreat assay-relevant bacillus species.</title>
        <authorList>
            <person name="Johnson S.L."/>
            <person name="Daligault H.E."/>
            <person name="Davenport K.W."/>
            <person name="Jaissle J."/>
            <person name="Frey K.G."/>
            <person name="Ladner J.T."/>
            <person name="Broomall S.M."/>
            <person name="Bishop-Lilly K.A."/>
            <person name="Bruce D.C."/>
            <person name="Gibbons H.S."/>
            <person name="Coyne S.R."/>
            <person name="Lo C.C."/>
            <person name="Meincke L."/>
            <person name="Munk A.C."/>
            <person name="Koroleva G.I."/>
            <person name="Rosenzweig C.N."/>
            <person name="Palacios G.F."/>
            <person name="Redden C.L."/>
            <person name="Minogue T.D."/>
            <person name="Chain P.S."/>
        </authorList>
    </citation>
    <scope>NUCLEOTIDE SEQUENCE [LARGE SCALE GENOMIC DNA]</scope>
    <source>
        <strain evidence="10">ATCC 14581 / DSM 32 / JCM 2506 / NBRC 15308 / NCIMB 9376 / NCTC 10342 / NRRL B-14308 / VKM B-512</strain>
    </source>
</reference>
<evidence type="ECO:0000256" key="7">
    <source>
        <dbReference type="ARBA" id="ARBA00049158"/>
    </source>
</evidence>
<evidence type="ECO:0000313" key="9">
    <source>
        <dbReference type="EMBL" id="AJI23443.1"/>
    </source>
</evidence>
<evidence type="ECO:0000256" key="6">
    <source>
        <dbReference type="ARBA" id="ARBA00023102"/>
    </source>
</evidence>
<keyword evidence="5 8" id="KW-0378">Hydrolase</keyword>
<dbReference type="GO" id="GO:0004401">
    <property type="term" value="F:histidinol-phosphatase activity"/>
    <property type="evidence" value="ECO:0007669"/>
    <property type="project" value="UniProtKB-UniRule"/>
</dbReference>
<evidence type="ECO:0000256" key="5">
    <source>
        <dbReference type="ARBA" id="ARBA00022801"/>
    </source>
</evidence>
<evidence type="ECO:0000256" key="4">
    <source>
        <dbReference type="ARBA" id="ARBA00022605"/>
    </source>
</evidence>
<dbReference type="GO" id="GO:0005737">
    <property type="term" value="C:cytoplasm"/>
    <property type="evidence" value="ECO:0007669"/>
    <property type="project" value="TreeGrafter"/>
</dbReference>
<dbReference type="UniPathway" id="UPA00031">
    <property type="reaction ID" value="UER00013"/>
</dbReference>
<evidence type="ECO:0000256" key="3">
    <source>
        <dbReference type="ARBA" id="ARBA00013085"/>
    </source>
</evidence>
<dbReference type="PANTHER" id="PTHR21039:SF0">
    <property type="entry name" value="HISTIDINOL-PHOSPHATASE"/>
    <property type="match status" value="1"/>
</dbReference>
<dbReference type="InterPro" id="IPR010140">
    <property type="entry name" value="Histidinol_P_phosphatase_HisJ"/>
</dbReference>
<dbReference type="InterPro" id="IPR004013">
    <property type="entry name" value="PHP_dom"/>
</dbReference>
<gene>
    <name evidence="9" type="ORF">BG04_3392</name>
</gene>
<accession>A0A0B6AS20</accession>
<dbReference type="PANTHER" id="PTHR21039">
    <property type="entry name" value="HISTIDINOL PHOSPHATASE-RELATED"/>
    <property type="match status" value="1"/>
</dbReference>
<proteinExistence type="inferred from homology"/>
<dbReference type="KEGG" id="bmeg:BG04_3392"/>
<dbReference type="Proteomes" id="UP000031829">
    <property type="component" value="Chromosome"/>
</dbReference>